<feature type="compositionally biased region" description="Low complexity" evidence="9">
    <location>
        <begin position="294"/>
        <end position="303"/>
    </location>
</feature>
<dbReference type="SUPFAM" id="SSF161111">
    <property type="entry name" value="Cation efflux protein transmembrane domain-like"/>
    <property type="match status" value="1"/>
</dbReference>
<keyword evidence="8 10" id="KW-0472">Membrane</keyword>
<evidence type="ECO:0000256" key="3">
    <source>
        <dbReference type="ARBA" id="ARBA00022448"/>
    </source>
</evidence>
<accession>A0A0G4H8B4</accession>
<dbReference type="NCBIfam" id="TIGR01297">
    <property type="entry name" value="CDF"/>
    <property type="match status" value="2"/>
</dbReference>
<feature type="compositionally biased region" description="Low complexity" evidence="9">
    <location>
        <begin position="342"/>
        <end position="354"/>
    </location>
</feature>
<keyword evidence="3" id="KW-0813">Transport</keyword>
<feature type="region of interest" description="Disordered" evidence="9">
    <location>
        <begin position="280"/>
        <end position="360"/>
    </location>
</feature>
<feature type="compositionally biased region" description="Polar residues" evidence="9">
    <location>
        <begin position="469"/>
        <end position="484"/>
    </location>
</feature>
<evidence type="ECO:0000313" key="13">
    <source>
        <dbReference type="EMBL" id="CEM40164.1"/>
    </source>
</evidence>
<dbReference type="PhylomeDB" id="A0A0G4H8B4"/>
<dbReference type="PANTHER" id="PTHR11562:SF17">
    <property type="entry name" value="RE54080P-RELATED"/>
    <property type="match status" value="1"/>
</dbReference>
<evidence type="ECO:0000256" key="10">
    <source>
        <dbReference type="SAM" id="Phobius"/>
    </source>
</evidence>
<dbReference type="AlphaFoldDB" id="A0A0G4H8B4"/>
<keyword evidence="5" id="KW-0864">Zinc transport</keyword>
<reference evidence="13" key="1">
    <citation type="submission" date="2014-11" db="EMBL/GenBank/DDBJ databases">
        <authorList>
            <person name="Otto D Thomas"/>
            <person name="Naeem Raeece"/>
        </authorList>
    </citation>
    <scope>NUCLEOTIDE SEQUENCE</scope>
</reference>
<feature type="compositionally biased region" description="Low complexity" evidence="9">
    <location>
        <begin position="85"/>
        <end position="97"/>
    </location>
</feature>
<comment type="similarity">
    <text evidence="2">Belongs to the cation diffusion facilitator (CDF) transporter (TC 2.A.4) family. SLC30A subfamily.</text>
</comment>
<keyword evidence="4 10" id="KW-0812">Transmembrane</keyword>
<feature type="compositionally biased region" description="Basic and acidic residues" evidence="9">
    <location>
        <begin position="374"/>
        <end position="386"/>
    </location>
</feature>
<feature type="region of interest" description="Disordered" evidence="9">
    <location>
        <begin position="372"/>
        <end position="493"/>
    </location>
</feature>
<evidence type="ECO:0000256" key="9">
    <source>
        <dbReference type="SAM" id="MobiDB-lite"/>
    </source>
</evidence>
<evidence type="ECO:0000256" key="6">
    <source>
        <dbReference type="ARBA" id="ARBA00022989"/>
    </source>
</evidence>
<sequence>MDDPPESQSRRALLNPLRDGEGDVGPQRDTPTEQQGHPQHHQHQLPSMQNPVHRHGSIPSHSHSHGHACNHSHHPHAFHGHQAHSHTASQTPSTPSTSRPPAPEAASSSSSSKFSVQRRLIIACLLTGGFMSVEIAAGSMSRSLALLTDASHMFLDFFTFFVNLLMACLSEKRGTPVLTYGFRRVEVLTALLSVLTLWAVTVVILYEASQRLLNPVAVDARIMGCTAVVGVVCNLILMCVLGLHSHGLSAHDGTCHGHSHAHGGASADAGCHAHLHDLHDHHHGHHAHSGDGDGACLGNNGEAVEGGGGGTNGFEREEEGAAGAQRAPLLHPSRAPAKGTRGLRPLSSSSRRGGPPVGGAMEMESLAVAAAGRGRTEDFGEAEGRRRLLSRGDGNVTAEPPNGTGVAYEERLREEKHEAEDEDRQPESERQGRAQGASAELLKSTRTALGMSGRASLSSSYRHRRPTCATPTTSSANNSPVSQGRQRRPEHGHGHGLLEEEEEEDSDDHGRNVNLRSALLHAIADFAQNVGTLTAALVIWFDERLVIADPLCTLLFSVLVIYTSVPILSEVLRVLLEGAPAGVDTNEIREALKTVDGVIGVHDLHVWSITVGYPALSVHVVAASVWAAPDVLERVSEVCQQRFKILHTTVQVDFPSLDSDSTPGGSVRRSPACQTPHHRKCHAELTAYSSVYADRHRVDENVRLNMGTRRSSCARRTCTLLLEMLLRKGNSRNRRGDFEDVGELRGAEDVALGSLRPSGDGLYHGAEKVDRVQPRRSRRPYNRSCGDRPGGLASPVRLR</sequence>
<feature type="transmembrane region" description="Helical" evidence="10">
    <location>
        <begin position="220"/>
        <end position="243"/>
    </location>
</feature>
<dbReference type="EMBL" id="CDMZ01001984">
    <property type="protein sequence ID" value="CEM40164.1"/>
    <property type="molecule type" value="Genomic_DNA"/>
</dbReference>
<dbReference type="Pfam" id="PF16916">
    <property type="entry name" value="ZT_dimer"/>
    <property type="match status" value="1"/>
</dbReference>
<name>A0A0G4H8B4_9ALVE</name>
<keyword evidence="6 10" id="KW-1133">Transmembrane helix</keyword>
<keyword evidence="5" id="KW-0862">Zinc</keyword>
<dbReference type="SUPFAM" id="SSF160240">
    <property type="entry name" value="Cation efflux protein cytoplasmic domain-like"/>
    <property type="match status" value="1"/>
</dbReference>
<dbReference type="InterPro" id="IPR002524">
    <property type="entry name" value="Cation_efflux"/>
</dbReference>
<keyword evidence="7" id="KW-0406">Ion transport</keyword>
<protein>
    <recommendedName>
        <fullName evidence="14">Cation efflux protein cytoplasmic domain-containing protein</fullName>
    </recommendedName>
</protein>
<evidence type="ECO:0000256" key="2">
    <source>
        <dbReference type="ARBA" id="ARBA00008873"/>
    </source>
</evidence>
<gene>
    <name evidence="13" type="ORF">Cvel_875</name>
</gene>
<proteinExistence type="inferred from homology"/>
<dbReference type="GO" id="GO:0005385">
    <property type="term" value="F:zinc ion transmembrane transporter activity"/>
    <property type="evidence" value="ECO:0007669"/>
    <property type="project" value="TreeGrafter"/>
</dbReference>
<feature type="compositionally biased region" description="Basic and acidic residues" evidence="9">
    <location>
        <begin position="408"/>
        <end position="432"/>
    </location>
</feature>
<evidence type="ECO:0000259" key="12">
    <source>
        <dbReference type="Pfam" id="PF16916"/>
    </source>
</evidence>
<dbReference type="Pfam" id="PF01545">
    <property type="entry name" value="Cation_efflux"/>
    <property type="match status" value="2"/>
</dbReference>
<comment type="subcellular location">
    <subcellularLocation>
        <location evidence="1">Membrane</location>
        <topology evidence="1">Multi-pass membrane protein</topology>
    </subcellularLocation>
</comment>
<dbReference type="Gene3D" id="1.20.1510.10">
    <property type="entry name" value="Cation efflux protein transmembrane domain"/>
    <property type="match status" value="2"/>
</dbReference>
<evidence type="ECO:0000256" key="4">
    <source>
        <dbReference type="ARBA" id="ARBA00022692"/>
    </source>
</evidence>
<evidence type="ECO:0000259" key="11">
    <source>
        <dbReference type="Pfam" id="PF01545"/>
    </source>
</evidence>
<feature type="region of interest" description="Disordered" evidence="9">
    <location>
        <begin position="755"/>
        <end position="799"/>
    </location>
</feature>
<evidence type="ECO:0000256" key="7">
    <source>
        <dbReference type="ARBA" id="ARBA00023065"/>
    </source>
</evidence>
<dbReference type="VEuPathDB" id="CryptoDB:Cvel_875"/>
<feature type="domain" description="Cation efflux protein transmembrane" evidence="11">
    <location>
        <begin position="120"/>
        <end position="243"/>
    </location>
</feature>
<dbReference type="InterPro" id="IPR027470">
    <property type="entry name" value="Cation_efflux_CTD"/>
</dbReference>
<dbReference type="InterPro" id="IPR036837">
    <property type="entry name" value="Cation_efflux_CTD_sf"/>
</dbReference>
<evidence type="ECO:0008006" key="14">
    <source>
        <dbReference type="Google" id="ProtNLM"/>
    </source>
</evidence>
<evidence type="ECO:0000256" key="5">
    <source>
        <dbReference type="ARBA" id="ARBA00022906"/>
    </source>
</evidence>
<evidence type="ECO:0000256" key="8">
    <source>
        <dbReference type="ARBA" id="ARBA00023136"/>
    </source>
</evidence>
<dbReference type="GO" id="GO:0005886">
    <property type="term" value="C:plasma membrane"/>
    <property type="evidence" value="ECO:0007669"/>
    <property type="project" value="TreeGrafter"/>
</dbReference>
<dbReference type="InterPro" id="IPR050681">
    <property type="entry name" value="CDF/SLC30A"/>
</dbReference>
<feature type="compositionally biased region" description="Basic residues" evidence="9">
    <location>
        <begin position="52"/>
        <end position="84"/>
    </location>
</feature>
<organism evidence="13">
    <name type="scientific">Chromera velia CCMP2878</name>
    <dbReference type="NCBI Taxonomy" id="1169474"/>
    <lineage>
        <taxon>Eukaryota</taxon>
        <taxon>Sar</taxon>
        <taxon>Alveolata</taxon>
        <taxon>Colpodellida</taxon>
        <taxon>Chromeraceae</taxon>
        <taxon>Chromera</taxon>
    </lineage>
</organism>
<dbReference type="InterPro" id="IPR027469">
    <property type="entry name" value="Cation_efflux_TMD_sf"/>
</dbReference>
<evidence type="ECO:0000256" key="1">
    <source>
        <dbReference type="ARBA" id="ARBA00004141"/>
    </source>
</evidence>
<dbReference type="PANTHER" id="PTHR11562">
    <property type="entry name" value="CATION EFFLUX PROTEIN/ ZINC TRANSPORTER"/>
    <property type="match status" value="1"/>
</dbReference>
<dbReference type="InterPro" id="IPR058533">
    <property type="entry name" value="Cation_efflux_TM"/>
</dbReference>
<feature type="transmembrane region" description="Helical" evidence="10">
    <location>
        <begin position="190"/>
        <end position="208"/>
    </location>
</feature>
<feature type="domain" description="Cation efflux protein cytoplasmic" evidence="12">
    <location>
        <begin position="581"/>
        <end position="653"/>
    </location>
</feature>
<feature type="region of interest" description="Disordered" evidence="9">
    <location>
        <begin position="1"/>
        <end position="111"/>
    </location>
</feature>
<feature type="domain" description="Cation efflux protein transmembrane" evidence="11">
    <location>
        <begin position="506"/>
        <end position="576"/>
    </location>
</feature>